<dbReference type="InterPro" id="IPR003838">
    <property type="entry name" value="ABC3_permease_C"/>
</dbReference>
<dbReference type="PANTHER" id="PTHR47755:SF1">
    <property type="entry name" value="CELL DIVISION PROTEIN FTSX"/>
    <property type="match status" value="1"/>
</dbReference>
<name>A0A1G2RHF0_9BACT</name>
<dbReference type="EMBL" id="MHUF01000022">
    <property type="protein sequence ID" value="OHA72273.1"/>
    <property type="molecule type" value="Genomic_DNA"/>
</dbReference>
<keyword evidence="9 10" id="KW-0131">Cell cycle</keyword>
<feature type="domain" description="ABC3 transporter permease C-terminal" evidence="12">
    <location>
        <begin position="189"/>
        <end position="309"/>
    </location>
</feature>
<feature type="transmembrane region" description="Helical" evidence="11">
    <location>
        <begin position="22"/>
        <end position="48"/>
    </location>
</feature>
<feature type="transmembrane region" description="Helical" evidence="11">
    <location>
        <begin position="284"/>
        <end position="304"/>
    </location>
</feature>
<evidence type="ECO:0000256" key="10">
    <source>
        <dbReference type="PIRNR" id="PIRNR003097"/>
    </source>
</evidence>
<comment type="similarity">
    <text evidence="2 10">Belongs to the ABC-4 integral membrane protein family. FtsX subfamily.</text>
</comment>
<keyword evidence="6 11" id="KW-0812">Transmembrane</keyword>
<evidence type="ECO:0000256" key="2">
    <source>
        <dbReference type="ARBA" id="ARBA00007379"/>
    </source>
</evidence>
<dbReference type="GO" id="GO:0005886">
    <property type="term" value="C:plasma membrane"/>
    <property type="evidence" value="ECO:0007669"/>
    <property type="project" value="UniProtKB-SubCell"/>
</dbReference>
<dbReference type="Gene3D" id="3.30.70.3040">
    <property type="match status" value="1"/>
</dbReference>
<dbReference type="InterPro" id="IPR004513">
    <property type="entry name" value="FtsX"/>
</dbReference>
<feature type="transmembrane region" description="Helical" evidence="11">
    <location>
        <begin position="186"/>
        <end position="210"/>
    </location>
</feature>
<evidence type="ECO:0000256" key="9">
    <source>
        <dbReference type="ARBA" id="ARBA00023306"/>
    </source>
</evidence>
<comment type="caution">
    <text evidence="14">The sequence shown here is derived from an EMBL/GenBank/DDBJ whole genome shotgun (WGS) entry which is preliminary data.</text>
</comment>
<evidence type="ECO:0000256" key="1">
    <source>
        <dbReference type="ARBA" id="ARBA00004651"/>
    </source>
</evidence>
<evidence type="ECO:0000256" key="11">
    <source>
        <dbReference type="SAM" id="Phobius"/>
    </source>
</evidence>
<evidence type="ECO:0000259" key="12">
    <source>
        <dbReference type="Pfam" id="PF02687"/>
    </source>
</evidence>
<evidence type="ECO:0000256" key="4">
    <source>
        <dbReference type="ARBA" id="ARBA00022475"/>
    </source>
</evidence>
<dbReference type="PIRSF" id="PIRSF003097">
    <property type="entry name" value="FtsX"/>
    <property type="match status" value="1"/>
</dbReference>
<evidence type="ECO:0000256" key="3">
    <source>
        <dbReference type="ARBA" id="ARBA00021907"/>
    </source>
</evidence>
<keyword evidence="5 10" id="KW-0132">Cell division</keyword>
<dbReference type="Pfam" id="PF02687">
    <property type="entry name" value="FtsX"/>
    <property type="match status" value="1"/>
</dbReference>
<evidence type="ECO:0000256" key="8">
    <source>
        <dbReference type="ARBA" id="ARBA00023136"/>
    </source>
</evidence>
<organism evidence="14 15">
    <name type="scientific">Candidatus Wildermuthbacteria bacterium RIFCSPLOWO2_01_FULL_47_18</name>
    <dbReference type="NCBI Taxonomy" id="1802460"/>
    <lineage>
        <taxon>Bacteria</taxon>
        <taxon>Candidatus Wildermuthiibacteriota</taxon>
    </lineage>
</organism>
<keyword evidence="8 10" id="KW-0472">Membrane</keyword>
<feature type="transmembrane region" description="Helical" evidence="11">
    <location>
        <begin position="230"/>
        <end position="251"/>
    </location>
</feature>
<evidence type="ECO:0000256" key="6">
    <source>
        <dbReference type="ARBA" id="ARBA00022692"/>
    </source>
</evidence>
<dbReference type="GO" id="GO:0051301">
    <property type="term" value="P:cell division"/>
    <property type="evidence" value="ECO:0007669"/>
    <property type="project" value="UniProtKB-KW"/>
</dbReference>
<reference evidence="14 15" key="1">
    <citation type="journal article" date="2016" name="Nat. Commun.">
        <title>Thousands of microbial genomes shed light on interconnected biogeochemical processes in an aquifer system.</title>
        <authorList>
            <person name="Anantharaman K."/>
            <person name="Brown C.T."/>
            <person name="Hug L.A."/>
            <person name="Sharon I."/>
            <person name="Castelle C.J."/>
            <person name="Probst A.J."/>
            <person name="Thomas B.C."/>
            <person name="Singh A."/>
            <person name="Wilkins M.J."/>
            <person name="Karaoz U."/>
            <person name="Brodie E.L."/>
            <person name="Williams K.H."/>
            <person name="Hubbard S.S."/>
            <person name="Banfield J.F."/>
        </authorList>
    </citation>
    <scope>NUCLEOTIDE SEQUENCE [LARGE SCALE GENOMIC DNA]</scope>
</reference>
<sequence length="310" mass="33864">MFFLNLRRVAGQGLVMFWRNGIVSFTAVFVSAIALFIVGAVIIGNAFLAASLTEIKDKVDVNVYFLTTASEADILNLKKRLDSLPEIKSVEYVNREEALRRFVARNSGNSLLLQSLEELGENPLGATFNIKANEPGQYASIADFLDKGTKVTMDQSEPSIIDRVNYSDNKIVIERLKALLAGADKLGFAIGLTLIIMAALVTASTIRLAIYNFRQEISVMRLVGAGNNFIRGPFIISGTLYGLMGAILAGILLYPASFWVTVATATFFGGIDLTIYYVSNLGQIFMVLLLSGILLGMVSSYLAVRRYLSI</sequence>
<dbReference type="PANTHER" id="PTHR47755">
    <property type="entry name" value="CELL DIVISION PROTEIN FTSX"/>
    <property type="match status" value="1"/>
</dbReference>
<dbReference type="InterPro" id="IPR040690">
    <property type="entry name" value="FtsX_ECD"/>
</dbReference>
<dbReference type="AlphaFoldDB" id="A0A1G2RHF0"/>
<evidence type="ECO:0000313" key="14">
    <source>
        <dbReference type="EMBL" id="OHA72273.1"/>
    </source>
</evidence>
<comment type="subcellular location">
    <subcellularLocation>
        <location evidence="1">Cell membrane</location>
        <topology evidence="1">Multi-pass membrane protein</topology>
    </subcellularLocation>
</comment>
<evidence type="ECO:0000256" key="7">
    <source>
        <dbReference type="ARBA" id="ARBA00022989"/>
    </source>
</evidence>
<dbReference type="Proteomes" id="UP000177287">
    <property type="component" value="Unassembled WGS sequence"/>
</dbReference>
<accession>A0A1G2RHF0</accession>
<dbReference type="Pfam" id="PF18075">
    <property type="entry name" value="FtsX_ECD"/>
    <property type="match status" value="1"/>
</dbReference>
<keyword evidence="4 10" id="KW-1003">Cell membrane</keyword>
<feature type="domain" description="FtsX extracellular" evidence="13">
    <location>
        <begin position="59"/>
        <end position="151"/>
    </location>
</feature>
<keyword evidence="7 11" id="KW-1133">Transmembrane helix</keyword>
<protein>
    <recommendedName>
        <fullName evidence="3 10">Cell division protein FtsX</fullName>
    </recommendedName>
</protein>
<proteinExistence type="inferred from homology"/>
<evidence type="ECO:0000313" key="15">
    <source>
        <dbReference type="Proteomes" id="UP000177287"/>
    </source>
</evidence>
<gene>
    <name evidence="14" type="ORF">A3A27_00520</name>
</gene>
<evidence type="ECO:0000259" key="13">
    <source>
        <dbReference type="Pfam" id="PF18075"/>
    </source>
</evidence>
<evidence type="ECO:0000256" key="5">
    <source>
        <dbReference type="ARBA" id="ARBA00022618"/>
    </source>
</evidence>